<sequence>ATSVYVEIQFSRGRLLISSIRNRLSAETGRMLMCLGCWSQQGLIDDEDMKEVTKMPTIEEEVNAEASEKRVSKGKQVQRT</sequence>
<accession>A0AAW0ACR6</accession>
<dbReference type="Proteomes" id="UP001362999">
    <property type="component" value="Unassembled WGS sequence"/>
</dbReference>
<proteinExistence type="predicted"/>
<comment type="caution">
    <text evidence="2">The sequence shown here is derived from an EMBL/GenBank/DDBJ whole genome shotgun (WGS) entry which is preliminary data.</text>
</comment>
<reference evidence="2 3" key="1">
    <citation type="journal article" date="2024" name="J Genomics">
        <title>Draft genome sequencing and assembly of Favolaschia claudopus CIRM-BRFM 2984 isolated from oak limbs.</title>
        <authorList>
            <person name="Navarro D."/>
            <person name="Drula E."/>
            <person name="Chaduli D."/>
            <person name="Cazenave R."/>
            <person name="Ahrendt S."/>
            <person name="Wang J."/>
            <person name="Lipzen A."/>
            <person name="Daum C."/>
            <person name="Barry K."/>
            <person name="Grigoriev I.V."/>
            <person name="Favel A."/>
            <person name="Rosso M.N."/>
            <person name="Martin F."/>
        </authorList>
    </citation>
    <scope>NUCLEOTIDE SEQUENCE [LARGE SCALE GENOMIC DNA]</scope>
    <source>
        <strain evidence="2 3">CIRM-BRFM 2984</strain>
    </source>
</reference>
<organism evidence="2 3">
    <name type="scientific">Favolaschia claudopus</name>
    <dbReference type="NCBI Taxonomy" id="2862362"/>
    <lineage>
        <taxon>Eukaryota</taxon>
        <taxon>Fungi</taxon>
        <taxon>Dikarya</taxon>
        <taxon>Basidiomycota</taxon>
        <taxon>Agaricomycotina</taxon>
        <taxon>Agaricomycetes</taxon>
        <taxon>Agaricomycetidae</taxon>
        <taxon>Agaricales</taxon>
        <taxon>Marasmiineae</taxon>
        <taxon>Mycenaceae</taxon>
        <taxon>Favolaschia</taxon>
    </lineage>
</organism>
<gene>
    <name evidence="2" type="ORF">R3P38DRAFT_2554239</name>
</gene>
<feature type="region of interest" description="Disordered" evidence="1">
    <location>
        <begin position="61"/>
        <end position="80"/>
    </location>
</feature>
<dbReference type="EMBL" id="JAWWNJ010000072">
    <property type="protein sequence ID" value="KAK7007066.1"/>
    <property type="molecule type" value="Genomic_DNA"/>
</dbReference>
<protein>
    <submittedName>
        <fullName evidence="2">Uncharacterized protein</fullName>
    </submittedName>
</protein>
<evidence type="ECO:0000313" key="2">
    <source>
        <dbReference type="EMBL" id="KAK7007066.1"/>
    </source>
</evidence>
<evidence type="ECO:0000256" key="1">
    <source>
        <dbReference type="SAM" id="MobiDB-lite"/>
    </source>
</evidence>
<name>A0AAW0ACR6_9AGAR</name>
<evidence type="ECO:0000313" key="3">
    <source>
        <dbReference type="Proteomes" id="UP001362999"/>
    </source>
</evidence>
<feature type="non-terminal residue" evidence="2">
    <location>
        <position position="1"/>
    </location>
</feature>
<keyword evidence="3" id="KW-1185">Reference proteome</keyword>
<dbReference type="AlphaFoldDB" id="A0AAW0ACR6"/>